<evidence type="ECO:0000256" key="3">
    <source>
        <dbReference type="ARBA" id="ARBA00022475"/>
    </source>
</evidence>
<reference evidence="9 10" key="1">
    <citation type="submission" date="2016-11" db="EMBL/GenBank/DDBJ databases">
        <authorList>
            <person name="Jaros S."/>
            <person name="Januszkiewicz K."/>
            <person name="Wedrychowicz H."/>
        </authorList>
    </citation>
    <scope>NUCLEOTIDE SEQUENCE [LARGE SCALE GENOMIC DNA]</scope>
    <source>
        <strain evidence="9 10">GAS242</strain>
    </source>
</reference>
<dbReference type="Gene3D" id="1.10.3720.10">
    <property type="entry name" value="MetI-like"/>
    <property type="match status" value="1"/>
</dbReference>
<name>A0A1M5I462_9BRAD</name>
<dbReference type="GO" id="GO:0055085">
    <property type="term" value="P:transmembrane transport"/>
    <property type="evidence" value="ECO:0007669"/>
    <property type="project" value="InterPro"/>
</dbReference>
<dbReference type="GO" id="GO:0005886">
    <property type="term" value="C:plasma membrane"/>
    <property type="evidence" value="ECO:0007669"/>
    <property type="project" value="UniProtKB-SubCell"/>
</dbReference>
<comment type="subcellular location">
    <subcellularLocation>
        <location evidence="1 7">Cell membrane</location>
        <topology evidence="1 7">Multi-pass membrane protein</topology>
    </subcellularLocation>
</comment>
<comment type="similarity">
    <text evidence="7">Belongs to the binding-protein-dependent transport system permease family.</text>
</comment>
<keyword evidence="2 7" id="KW-0813">Transport</keyword>
<feature type="transmembrane region" description="Helical" evidence="7">
    <location>
        <begin position="102"/>
        <end position="124"/>
    </location>
</feature>
<dbReference type="RefSeq" id="WP_079565227.1">
    <property type="nucleotide sequence ID" value="NZ_LT670818.1"/>
</dbReference>
<evidence type="ECO:0000313" key="10">
    <source>
        <dbReference type="Proteomes" id="UP000190675"/>
    </source>
</evidence>
<dbReference type="InterPro" id="IPR035906">
    <property type="entry name" value="MetI-like_sf"/>
</dbReference>
<feature type="transmembrane region" description="Helical" evidence="7">
    <location>
        <begin position="136"/>
        <end position="160"/>
    </location>
</feature>
<keyword evidence="4 7" id="KW-0812">Transmembrane</keyword>
<evidence type="ECO:0000313" key="9">
    <source>
        <dbReference type="EMBL" id="SHG23114.1"/>
    </source>
</evidence>
<feature type="domain" description="ABC transmembrane type-1" evidence="8">
    <location>
        <begin position="96"/>
        <end position="325"/>
    </location>
</feature>
<dbReference type="OrthoDB" id="7812423at2"/>
<dbReference type="AlphaFoldDB" id="A0A1M5I462"/>
<dbReference type="PROSITE" id="PS50928">
    <property type="entry name" value="ABC_TM1"/>
    <property type="match status" value="1"/>
</dbReference>
<dbReference type="InterPro" id="IPR045621">
    <property type="entry name" value="BPD_transp_1_N"/>
</dbReference>
<dbReference type="PANTHER" id="PTHR43163:SF6">
    <property type="entry name" value="DIPEPTIDE TRANSPORT SYSTEM PERMEASE PROTEIN DPPB-RELATED"/>
    <property type="match status" value="1"/>
</dbReference>
<evidence type="ECO:0000256" key="7">
    <source>
        <dbReference type="RuleBase" id="RU363032"/>
    </source>
</evidence>
<protein>
    <submittedName>
        <fullName evidence="9">Peptide/nickel transport system permease protein</fullName>
    </submittedName>
</protein>
<evidence type="ECO:0000256" key="4">
    <source>
        <dbReference type="ARBA" id="ARBA00022692"/>
    </source>
</evidence>
<dbReference type="InterPro" id="IPR000515">
    <property type="entry name" value="MetI-like"/>
</dbReference>
<keyword evidence="3" id="KW-1003">Cell membrane</keyword>
<organism evidence="9 10">
    <name type="scientific">Bradyrhizobium erythrophlei</name>
    <dbReference type="NCBI Taxonomy" id="1437360"/>
    <lineage>
        <taxon>Bacteria</taxon>
        <taxon>Pseudomonadati</taxon>
        <taxon>Pseudomonadota</taxon>
        <taxon>Alphaproteobacteria</taxon>
        <taxon>Hyphomicrobiales</taxon>
        <taxon>Nitrobacteraceae</taxon>
        <taxon>Bradyrhizobium</taxon>
    </lineage>
</organism>
<dbReference type="Pfam" id="PF00528">
    <property type="entry name" value="BPD_transp_1"/>
    <property type="match status" value="1"/>
</dbReference>
<keyword evidence="6 7" id="KW-0472">Membrane</keyword>
<dbReference type="PANTHER" id="PTHR43163">
    <property type="entry name" value="DIPEPTIDE TRANSPORT SYSTEM PERMEASE PROTEIN DPPB-RELATED"/>
    <property type="match status" value="1"/>
</dbReference>
<evidence type="ECO:0000259" key="8">
    <source>
        <dbReference type="PROSITE" id="PS50928"/>
    </source>
</evidence>
<evidence type="ECO:0000256" key="5">
    <source>
        <dbReference type="ARBA" id="ARBA00022989"/>
    </source>
</evidence>
<accession>A0A1M5I462</accession>
<keyword evidence="5 7" id="KW-1133">Transmembrane helix</keyword>
<evidence type="ECO:0000256" key="6">
    <source>
        <dbReference type="ARBA" id="ARBA00023136"/>
    </source>
</evidence>
<feature type="transmembrane region" description="Helical" evidence="7">
    <location>
        <begin position="256"/>
        <end position="282"/>
    </location>
</feature>
<gene>
    <name evidence="9" type="ORF">SAMN05444169_1275</name>
</gene>
<feature type="transmembrane region" description="Helical" evidence="7">
    <location>
        <begin position="12"/>
        <end position="31"/>
    </location>
</feature>
<evidence type="ECO:0000256" key="2">
    <source>
        <dbReference type="ARBA" id="ARBA00022448"/>
    </source>
</evidence>
<dbReference type="EMBL" id="LT670818">
    <property type="protein sequence ID" value="SHG23114.1"/>
    <property type="molecule type" value="Genomic_DNA"/>
</dbReference>
<dbReference type="SUPFAM" id="SSF161098">
    <property type="entry name" value="MetI-like"/>
    <property type="match status" value="1"/>
</dbReference>
<sequence>MRWGEIIRRLVLIPPTLFGVAVIVFVLLRIVPGDPIAMMIPPGATPADIDRLRAFYGLDQPLLQQFVTWLGQALSGDFGRSISLHQRVFGLVLARLPATLELALLATLIAVALGLTAALIGIQLRGRRAEWAVDGGIGVLLAIPDFLWALILLLLFGVLIPLLPISGRIDPEIDVSFHSNFYLIESLVGGRFDVAAALLHHMILPALALALPFAALVARILKTSLAEAEDQDYAQIARARGFSRPEILLREVLPNALIPAVALGGVQVTLLLGGTVLVERIFSYEGIGNMAIDAVINRDFPLIQGLILTFAALFIALNLAVDLVVTLLDPRLRHG</sequence>
<feature type="transmembrane region" description="Helical" evidence="7">
    <location>
        <begin position="302"/>
        <end position="328"/>
    </location>
</feature>
<dbReference type="Proteomes" id="UP000190675">
    <property type="component" value="Chromosome I"/>
</dbReference>
<dbReference type="Pfam" id="PF19300">
    <property type="entry name" value="BPD_transp_1_N"/>
    <property type="match status" value="1"/>
</dbReference>
<evidence type="ECO:0000256" key="1">
    <source>
        <dbReference type="ARBA" id="ARBA00004651"/>
    </source>
</evidence>
<feature type="transmembrane region" description="Helical" evidence="7">
    <location>
        <begin position="202"/>
        <end position="221"/>
    </location>
</feature>
<proteinExistence type="inferred from homology"/>